<keyword evidence="2" id="KW-1185">Reference proteome</keyword>
<name>A0AC60QJ97_IXOPE</name>
<evidence type="ECO:0000313" key="2">
    <source>
        <dbReference type="Proteomes" id="UP000805193"/>
    </source>
</evidence>
<dbReference type="Proteomes" id="UP000805193">
    <property type="component" value="Unassembled WGS sequence"/>
</dbReference>
<organism evidence="1 2">
    <name type="scientific">Ixodes persulcatus</name>
    <name type="common">Taiga tick</name>
    <dbReference type="NCBI Taxonomy" id="34615"/>
    <lineage>
        <taxon>Eukaryota</taxon>
        <taxon>Metazoa</taxon>
        <taxon>Ecdysozoa</taxon>
        <taxon>Arthropoda</taxon>
        <taxon>Chelicerata</taxon>
        <taxon>Arachnida</taxon>
        <taxon>Acari</taxon>
        <taxon>Parasitiformes</taxon>
        <taxon>Ixodida</taxon>
        <taxon>Ixodoidea</taxon>
        <taxon>Ixodidae</taxon>
        <taxon>Ixodinae</taxon>
        <taxon>Ixodes</taxon>
    </lineage>
</organism>
<protein>
    <submittedName>
        <fullName evidence="1">Uncharacterized protein</fullName>
    </submittedName>
</protein>
<gene>
    <name evidence="1" type="ORF">HPB47_019791</name>
</gene>
<evidence type="ECO:0000313" key="1">
    <source>
        <dbReference type="EMBL" id="KAG0433608.1"/>
    </source>
</evidence>
<proteinExistence type="predicted"/>
<accession>A0AC60QJ97</accession>
<comment type="caution">
    <text evidence="1">The sequence shown here is derived from an EMBL/GenBank/DDBJ whole genome shotgun (WGS) entry which is preliminary data.</text>
</comment>
<reference evidence="1 2" key="1">
    <citation type="journal article" date="2020" name="Cell">
        <title>Large-Scale Comparative Analyses of Tick Genomes Elucidate Their Genetic Diversity and Vector Capacities.</title>
        <authorList>
            <consortium name="Tick Genome and Microbiome Consortium (TIGMIC)"/>
            <person name="Jia N."/>
            <person name="Wang J."/>
            <person name="Shi W."/>
            <person name="Du L."/>
            <person name="Sun Y."/>
            <person name="Zhan W."/>
            <person name="Jiang J.F."/>
            <person name="Wang Q."/>
            <person name="Zhang B."/>
            <person name="Ji P."/>
            <person name="Bell-Sakyi L."/>
            <person name="Cui X.M."/>
            <person name="Yuan T.T."/>
            <person name="Jiang B.G."/>
            <person name="Yang W.F."/>
            <person name="Lam T.T."/>
            <person name="Chang Q.C."/>
            <person name="Ding S.J."/>
            <person name="Wang X.J."/>
            <person name="Zhu J.G."/>
            <person name="Ruan X.D."/>
            <person name="Zhao L."/>
            <person name="Wei J.T."/>
            <person name="Ye R.Z."/>
            <person name="Que T.C."/>
            <person name="Du C.H."/>
            <person name="Zhou Y.H."/>
            <person name="Cheng J.X."/>
            <person name="Dai P.F."/>
            <person name="Guo W.B."/>
            <person name="Han X.H."/>
            <person name="Huang E.J."/>
            <person name="Li L.F."/>
            <person name="Wei W."/>
            <person name="Gao Y.C."/>
            <person name="Liu J.Z."/>
            <person name="Shao H.Z."/>
            <person name="Wang X."/>
            <person name="Wang C.C."/>
            <person name="Yang T.C."/>
            <person name="Huo Q.B."/>
            <person name="Li W."/>
            <person name="Chen H.Y."/>
            <person name="Chen S.E."/>
            <person name="Zhou L.G."/>
            <person name="Ni X.B."/>
            <person name="Tian J.H."/>
            <person name="Sheng Y."/>
            <person name="Liu T."/>
            <person name="Pan Y.S."/>
            <person name="Xia L.Y."/>
            <person name="Li J."/>
            <person name="Zhao F."/>
            <person name="Cao W.C."/>
        </authorList>
    </citation>
    <scope>NUCLEOTIDE SEQUENCE [LARGE SCALE GENOMIC DNA]</scope>
    <source>
        <strain evidence="1">Iper-2018</strain>
    </source>
</reference>
<dbReference type="EMBL" id="JABSTQ010009045">
    <property type="protein sequence ID" value="KAG0433608.1"/>
    <property type="molecule type" value="Genomic_DNA"/>
</dbReference>
<sequence>MRGLPAAEYLLLAEVAPVAELREDEPSASRRLRGVSSYGATPSSALLSRESHYHRIAGAPAAPTIAASLLDLNISGVDSLREIIREVVREELRKILPAADRPSSLSLAEVVREEVHWAFQPELPINTTTTEEPTLSYAAVARRPPQAPRQARCHPEETPKRRGILVVKRNKPSVQLPLPHLLLEVRQQNRGILNELPQLKEVTKGHDDKLGLLEVPGARTAPAPEAVARPGALPRLPATTLEELMVAEEAVQDMAVAAASEHVCFTNVQPRGIFAATISAKINKDDKASQAIIGSRVVLVLAPGRAPLCLRCQRTGYNRKECRVPRCDSCRRYGHTKEDRRKTYAAVANGAEDDTMEHLMDQEEAEAAAAGDTENSQSPAQAASTQGSKAPSEVGSSLGTANVPGLVSCGPASRQALQVTEGEDERSRRNPEASEEDPPKDNEGDMEATSASAKRPLEAKTDGQTAGLQEMMQQRWQVATAKKGRLHADTRVPSDSHKTKDPQ</sequence>